<organism evidence="2">
    <name type="scientific">Brassica cretica</name>
    <name type="common">Mustard</name>
    <dbReference type="NCBI Taxonomy" id="69181"/>
    <lineage>
        <taxon>Eukaryota</taxon>
        <taxon>Viridiplantae</taxon>
        <taxon>Streptophyta</taxon>
        <taxon>Embryophyta</taxon>
        <taxon>Tracheophyta</taxon>
        <taxon>Spermatophyta</taxon>
        <taxon>Magnoliopsida</taxon>
        <taxon>eudicotyledons</taxon>
        <taxon>Gunneridae</taxon>
        <taxon>Pentapetalae</taxon>
        <taxon>rosids</taxon>
        <taxon>malvids</taxon>
        <taxon>Brassicales</taxon>
        <taxon>Brassicaceae</taxon>
        <taxon>Brassiceae</taxon>
        <taxon>Brassica</taxon>
    </lineage>
</organism>
<reference evidence="2" key="1">
    <citation type="submission" date="2019-12" db="EMBL/GenBank/DDBJ databases">
        <title>Genome sequencing and annotation of Brassica cretica.</title>
        <authorList>
            <person name="Studholme D.J."/>
            <person name="Sarris P.F."/>
        </authorList>
    </citation>
    <scope>NUCLEOTIDE SEQUENCE</scope>
    <source>
        <strain evidence="2">PFS-102/07</strain>
        <tissue evidence="2">Leaf</tissue>
    </source>
</reference>
<dbReference type="AlphaFoldDB" id="A0A8S9LXG0"/>
<comment type="caution">
    <text evidence="2">The sequence shown here is derived from an EMBL/GenBank/DDBJ whole genome shotgun (WGS) entry which is preliminary data.</text>
</comment>
<accession>A0A8S9LXG0</accession>
<evidence type="ECO:0000313" key="2">
    <source>
        <dbReference type="EMBL" id="KAF2610308.1"/>
    </source>
</evidence>
<proteinExistence type="predicted"/>
<dbReference type="EMBL" id="QGKY02000089">
    <property type="protein sequence ID" value="KAF2610308.1"/>
    <property type="molecule type" value="Genomic_DNA"/>
</dbReference>
<feature type="region of interest" description="Disordered" evidence="1">
    <location>
        <begin position="1"/>
        <end position="38"/>
    </location>
</feature>
<name>A0A8S9LXG0_BRACR</name>
<evidence type="ECO:0000256" key="1">
    <source>
        <dbReference type="SAM" id="MobiDB-lite"/>
    </source>
</evidence>
<gene>
    <name evidence="2" type="ORF">F2Q70_00012500</name>
</gene>
<protein>
    <submittedName>
        <fullName evidence="2">Uncharacterized protein</fullName>
    </submittedName>
</protein>
<sequence>MRMGEDGRAMISTTHNVVDEATPVEETVHPDHEGGNQPNMQVIHEEAVHEEVIHDSAVHGEVIHEKAIYSSAVHDQDGMQ</sequence>